<evidence type="ECO:0000259" key="1">
    <source>
        <dbReference type="Pfam" id="PF01028"/>
    </source>
</evidence>
<feature type="domain" description="DNA topoisomerase I catalytic core eukaryotic-type" evidence="1">
    <location>
        <begin position="103"/>
        <end position="308"/>
    </location>
</feature>
<dbReference type="Gene3D" id="3.30.66.10">
    <property type="entry name" value="DNA topoisomerase I domain"/>
    <property type="match status" value="1"/>
</dbReference>
<dbReference type="EMBL" id="QFPN01000004">
    <property type="protein sequence ID" value="PZQ15878.1"/>
    <property type="molecule type" value="Genomic_DNA"/>
</dbReference>
<dbReference type="SUPFAM" id="SSF55869">
    <property type="entry name" value="DNA topoisomerase I domain"/>
    <property type="match status" value="1"/>
</dbReference>
<dbReference type="Pfam" id="PF21338">
    <property type="entry name" value="Top1B_N_bact"/>
    <property type="match status" value="1"/>
</dbReference>
<feature type="domain" description="DNA topoisomerase IB N-terminal" evidence="2">
    <location>
        <begin position="38"/>
        <end position="86"/>
    </location>
</feature>
<dbReference type="PROSITE" id="PS52038">
    <property type="entry name" value="TOPO_IB_2"/>
    <property type="match status" value="1"/>
</dbReference>
<dbReference type="GO" id="GO:0006265">
    <property type="term" value="P:DNA topological change"/>
    <property type="evidence" value="ECO:0007669"/>
    <property type="project" value="InterPro"/>
</dbReference>
<dbReference type="InterPro" id="IPR013500">
    <property type="entry name" value="TopoI_cat_euk"/>
</dbReference>
<dbReference type="InterPro" id="IPR035447">
    <property type="entry name" value="DNA_topo_I_N_sf"/>
</dbReference>
<proteinExistence type="predicted"/>
<dbReference type="InterPro" id="IPR011010">
    <property type="entry name" value="DNA_brk_join_enz"/>
</dbReference>
<evidence type="ECO:0000313" key="4">
    <source>
        <dbReference type="Proteomes" id="UP000249577"/>
    </source>
</evidence>
<dbReference type="Gene3D" id="3.90.15.10">
    <property type="entry name" value="Topoisomerase I, Chain A, domain 3"/>
    <property type="match status" value="1"/>
</dbReference>
<sequence length="350" mass="38364">MGAESEDGGTVEEIAREAGLTIASPDDLVITRRRSGKGFFYIDENGKRIADAAVVARIKSLAIPPAYEGVKIAADPKLHLQATGRDEAGRLQYRYHPDWDAVRETRKVERLDRVIEALPKLRRAVQRDMASPKLGKRKALAAAVALIDETHIRVGCETYVRSNKAHGASTLLKRHVRVRGEGVELAFRGKGGKDVTLRMRSPRLARALSRLGSLPGRRLFQYRGEDGKVRRITAVDVNAYLREITGLPVTAKDLRQLGASASAAEELVEVEPAASETGRRRQLAAVMRAISDRLSNTPAVVRKSYVHAVVVEGFASGALRKAYDGARGRPGLRRAEKAVARLVERMKGGR</sequence>
<dbReference type="SUPFAM" id="SSF56349">
    <property type="entry name" value="DNA breaking-rejoining enzymes"/>
    <property type="match status" value="1"/>
</dbReference>
<dbReference type="InterPro" id="IPR049331">
    <property type="entry name" value="Top1B_N_bact"/>
</dbReference>
<dbReference type="Gene3D" id="1.10.132.120">
    <property type="match status" value="1"/>
</dbReference>
<accession>A0A2W5KK90</accession>
<protein>
    <submittedName>
        <fullName evidence="3">Uncharacterized protein</fullName>
    </submittedName>
</protein>
<dbReference type="Proteomes" id="UP000249577">
    <property type="component" value="Unassembled WGS sequence"/>
</dbReference>
<dbReference type="InterPro" id="IPR014711">
    <property type="entry name" value="TopoI_cat_a-hlx-sub_euk"/>
</dbReference>
<dbReference type="GO" id="GO:0003677">
    <property type="term" value="F:DNA binding"/>
    <property type="evidence" value="ECO:0007669"/>
    <property type="project" value="InterPro"/>
</dbReference>
<evidence type="ECO:0000259" key="2">
    <source>
        <dbReference type="Pfam" id="PF21338"/>
    </source>
</evidence>
<comment type="caution">
    <text evidence="3">The sequence shown here is derived from an EMBL/GenBank/DDBJ whole genome shotgun (WGS) entry which is preliminary data.</text>
</comment>
<name>A0A2W5KK90_ANCNO</name>
<organism evidence="3 4">
    <name type="scientific">Ancylobacter novellus</name>
    <name type="common">Thiobacillus novellus</name>
    <dbReference type="NCBI Taxonomy" id="921"/>
    <lineage>
        <taxon>Bacteria</taxon>
        <taxon>Pseudomonadati</taxon>
        <taxon>Pseudomonadota</taxon>
        <taxon>Alphaproteobacteria</taxon>
        <taxon>Hyphomicrobiales</taxon>
        <taxon>Xanthobacteraceae</taxon>
        <taxon>Ancylobacter</taxon>
    </lineage>
</organism>
<evidence type="ECO:0000313" key="3">
    <source>
        <dbReference type="EMBL" id="PZQ15878.1"/>
    </source>
</evidence>
<dbReference type="GO" id="GO:0003917">
    <property type="term" value="F:DNA topoisomerase type I (single strand cut, ATP-independent) activity"/>
    <property type="evidence" value="ECO:0007669"/>
    <property type="project" value="InterPro"/>
</dbReference>
<reference evidence="3 4" key="1">
    <citation type="submission" date="2017-08" db="EMBL/GenBank/DDBJ databases">
        <title>Infants hospitalized years apart are colonized by the same room-sourced microbial strains.</title>
        <authorList>
            <person name="Brooks B."/>
            <person name="Olm M.R."/>
            <person name="Firek B.A."/>
            <person name="Baker R."/>
            <person name="Thomas B.C."/>
            <person name="Morowitz M.J."/>
            <person name="Banfield J.F."/>
        </authorList>
    </citation>
    <scope>NUCLEOTIDE SEQUENCE [LARGE SCALE GENOMIC DNA]</scope>
    <source>
        <strain evidence="3">S2_005_003_R2_43</strain>
    </source>
</reference>
<gene>
    <name evidence="3" type="ORF">DI565_08610</name>
</gene>
<dbReference type="AlphaFoldDB" id="A0A2W5KK90"/>
<dbReference type="Pfam" id="PF01028">
    <property type="entry name" value="Topoisom_I"/>
    <property type="match status" value="1"/>
</dbReference>